<dbReference type="RefSeq" id="WP_317706323.1">
    <property type="nucleotide sequence ID" value="NZ_AP024714.1"/>
</dbReference>
<sequence length="286" mass="30432">MKKLTKALMAGSVAAATALAPVAQAHEHHGGADARIRMLEEQLQLLKQELADLKAHSQMHHEKVMELEEWKEQAGAGGAAGESMIFFRGGYARAMSDRAKDVLPSTDSSAAKGQNGFYVGAGFEHTLSRDLFGMTEGTILEGTDLLGEVMFEYKRFARGSGLLTDSDQGVVVTQLAPTKTAETSTVTQFTLTAAPKIKFMRGSMIRPWIIPVGLGIHVISPPSDGVTVLNPGLVFGAGADVDVFKNVVIGADFRYHVTPGNDSSLNGVEDTDTDGLTAGGYVGFKF</sequence>
<dbReference type="AlphaFoldDB" id="A0AAU9CU07"/>
<feature type="signal peptide" evidence="2">
    <location>
        <begin position="1"/>
        <end position="25"/>
    </location>
</feature>
<accession>A0AAU9CU07</accession>
<dbReference type="Gene3D" id="2.40.160.20">
    <property type="match status" value="1"/>
</dbReference>
<evidence type="ECO:0000256" key="1">
    <source>
        <dbReference type="SAM" id="Coils"/>
    </source>
</evidence>
<gene>
    <name evidence="3" type="ORF">MIT9_P0975</name>
</gene>
<evidence type="ECO:0000256" key="2">
    <source>
        <dbReference type="SAM" id="SignalP"/>
    </source>
</evidence>
<evidence type="ECO:0000313" key="4">
    <source>
        <dbReference type="Proteomes" id="UP001321825"/>
    </source>
</evidence>
<evidence type="ECO:0008006" key="5">
    <source>
        <dbReference type="Google" id="ProtNLM"/>
    </source>
</evidence>
<organism evidence="3 4">
    <name type="scientific">Methylomarinovum caldicuralii</name>
    <dbReference type="NCBI Taxonomy" id="438856"/>
    <lineage>
        <taxon>Bacteria</taxon>
        <taxon>Pseudomonadati</taxon>
        <taxon>Pseudomonadota</taxon>
        <taxon>Gammaproteobacteria</taxon>
        <taxon>Methylococcales</taxon>
        <taxon>Methylothermaceae</taxon>
        <taxon>Methylomarinovum</taxon>
    </lineage>
</organism>
<reference evidence="4" key="1">
    <citation type="journal article" date="2024" name="Int. J. Syst. Evol. Microbiol.">
        <title>Methylomarinovum tepidoasis sp. nov., a moderately thermophilic methanotroph of the family Methylothermaceae isolated from a deep-sea hydrothermal field.</title>
        <authorList>
            <person name="Hirayama H."/>
            <person name="Takaki Y."/>
            <person name="Abe M."/>
            <person name="Miyazaki M."/>
            <person name="Uematsu K."/>
            <person name="Matsui Y."/>
            <person name="Takai K."/>
        </authorList>
    </citation>
    <scope>NUCLEOTIDE SEQUENCE [LARGE SCALE GENOMIC DNA]</scope>
    <source>
        <strain evidence="4">IT-9</strain>
    </source>
</reference>
<proteinExistence type="predicted"/>
<keyword evidence="4" id="KW-1185">Reference proteome</keyword>
<name>A0AAU9CU07_9GAMM</name>
<dbReference type="Proteomes" id="UP001321825">
    <property type="component" value="Chromosome"/>
</dbReference>
<dbReference type="KEGG" id="mcau:MIT9_P0975"/>
<keyword evidence="2" id="KW-0732">Signal</keyword>
<dbReference type="InterPro" id="IPR011250">
    <property type="entry name" value="OMP/PagP_B-barrel"/>
</dbReference>
<feature type="coiled-coil region" evidence="1">
    <location>
        <begin position="29"/>
        <end position="56"/>
    </location>
</feature>
<dbReference type="EMBL" id="AP024714">
    <property type="protein sequence ID" value="BCX81397.1"/>
    <property type="molecule type" value="Genomic_DNA"/>
</dbReference>
<evidence type="ECO:0000313" key="3">
    <source>
        <dbReference type="EMBL" id="BCX81397.1"/>
    </source>
</evidence>
<dbReference type="SUPFAM" id="SSF56925">
    <property type="entry name" value="OMPA-like"/>
    <property type="match status" value="1"/>
</dbReference>
<protein>
    <recommendedName>
        <fullName evidence="5">Outer membrane protein beta-barrel domain-containing protein</fullName>
    </recommendedName>
</protein>
<feature type="chain" id="PRO_5043347493" description="Outer membrane protein beta-barrel domain-containing protein" evidence="2">
    <location>
        <begin position="26"/>
        <end position="286"/>
    </location>
</feature>
<keyword evidence="1" id="KW-0175">Coiled coil</keyword>